<evidence type="ECO:0000256" key="3">
    <source>
        <dbReference type="ARBA" id="ARBA00022603"/>
    </source>
</evidence>
<dbReference type="InterPro" id="IPR036804">
    <property type="entry name" value="CheR_N_sf"/>
</dbReference>
<keyword evidence="8" id="KW-1185">Reference proteome</keyword>
<proteinExistence type="predicted"/>
<dbReference type="Pfam" id="PF01739">
    <property type="entry name" value="CheR"/>
    <property type="match status" value="1"/>
</dbReference>
<dbReference type="InterPro" id="IPR029063">
    <property type="entry name" value="SAM-dependent_MTases_sf"/>
</dbReference>
<dbReference type="PANTHER" id="PTHR24422">
    <property type="entry name" value="CHEMOTAXIS PROTEIN METHYLTRANSFERASE"/>
    <property type="match status" value="1"/>
</dbReference>
<keyword evidence="5" id="KW-0949">S-adenosyl-L-methionine</keyword>
<dbReference type="SUPFAM" id="SSF53335">
    <property type="entry name" value="S-adenosyl-L-methionine-dependent methyltransferases"/>
    <property type="match status" value="1"/>
</dbReference>
<dbReference type="Gene3D" id="3.40.50.150">
    <property type="entry name" value="Vaccinia Virus protein VP39"/>
    <property type="match status" value="1"/>
</dbReference>
<dbReference type="RefSeq" id="WP_209528973.1">
    <property type="nucleotide sequence ID" value="NZ_JAEEGA010000008.1"/>
</dbReference>
<dbReference type="EMBL" id="JAEEGA010000008">
    <property type="protein sequence ID" value="MBP1042024.1"/>
    <property type="molecule type" value="Genomic_DNA"/>
</dbReference>
<dbReference type="Pfam" id="PF03705">
    <property type="entry name" value="CheR_N"/>
    <property type="match status" value="1"/>
</dbReference>
<evidence type="ECO:0000256" key="1">
    <source>
        <dbReference type="ARBA" id="ARBA00001541"/>
    </source>
</evidence>
<evidence type="ECO:0000313" key="8">
    <source>
        <dbReference type="Proteomes" id="UP000674938"/>
    </source>
</evidence>
<dbReference type="PROSITE" id="PS50123">
    <property type="entry name" value="CHER"/>
    <property type="match status" value="1"/>
</dbReference>
<dbReference type="GO" id="GO:0032259">
    <property type="term" value="P:methylation"/>
    <property type="evidence" value="ECO:0007669"/>
    <property type="project" value="UniProtKB-KW"/>
</dbReference>
<feature type="domain" description="CheR-type methyltransferase" evidence="6">
    <location>
        <begin position="1"/>
        <end position="257"/>
    </location>
</feature>
<name>A0A940PBP3_9ENTE</name>
<evidence type="ECO:0000256" key="4">
    <source>
        <dbReference type="ARBA" id="ARBA00022679"/>
    </source>
</evidence>
<keyword evidence="4" id="KW-0808">Transferase</keyword>
<dbReference type="PRINTS" id="PR00996">
    <property type="entry name" value="CHERMTFRASE"/>
</dbReference>
<dbReference type="GO" id="GO:0008983">
    <property type="term" value="F:protein-glutamate O-methyltransferase activity"/>
    <property type="evidence" value="ECO:0007669"/>
    <property type="project" value="UniProtKB-EC"/>
</dbReference>
<evidence type="ECO:0000313" key="7">
    <source>
        <dbReference type="EMBL" id="MBP1042024.1"/>
    </source>
</evidence>
<dbReference type="SMART" id="SM00138">
    <property type="entry name" value="MeTrc"/>
    <property type="match status" value="1"/>
</dbReference>
<dbReference type="EC" id="2.1.1.80" evidence="2"/>
<organism evidence="7 8">
    <name type="scientific">Vagococcus allomyrinae</name>
    <dbReference type="NCBI Taxonomy" id="2794353"/>
    <lineage>
        <taxon>Bacteria</taxon>
        <taxon>Bacillati</taxon>
        <taxon>Bacillota</taxon>
        <taxon>Bacilli</taxon>
        <taxon>Lactobacillales</taxon>
        <taxon>Enterococcaceae</taxon>
        <taxon>Vagococcus</taxon>
    </lineage>
</organism>
<dbReference type="Gene3D" id="1.10.155.10">
    <property type="entry name" value="Chemotaxis receptor methyltransferase CheR, N-terminal domain"/>
    <property type="match status" value="1"/>
</dbReference>
<gene>
    <name evidence="7" type="ORF">I6N95_13465</name>
</gene>
<protein>
    <recommendedName>
        <fullName evidence="2">protein-glutamate O-methyltransferase</fullName>
        <ecNumber evidence="2">2.1.1.80</ecNumber>
    </recommendedName>
</protein>
<comment type="catalytic activity">
    <reaction evidence="1">
        <text>L-glutamyl-[protein] + S-adenosyl-L-methionine = [protein]-L-glutamate 5-O-methyl ester + S-adenosyl-L-homocysteine</text>
        <dbReference type="Rhea" id="RHEA:24452"/>
        <dbReference type="Rhea" id="RHEA-COMP:10208"/>
        <dbReference type="Rhea" id="RHEA-COMP:10311"/>
        <dbReference type="ChEBI" id="CHEBI:29973"/>
        <dbReference type="ChEBI" id="CHEBI:57856"/>
        <dbReference type="ChEBI" id="CHEBI:59789"/>
        <dbReference type="ChEBI" id="CHEBI:82795"/>
        <dbReference type="EC" id="2.1.1.80"/>
    </reaction>
</comment>
<dbReference type="PANTHER" id="PTHR24422:SF19">
    <property type="entry name" value="CHEMOTAXIS PROTEIN METHYLTRANSFERASE"/>
    <property type="match status" value="1"/>
</dbReference>
<dbReference type="CDD" id="cd02440">
    <property type="entry name" value="AdoMet_MTases"/>
    <property type="match status" value="1"/>
</dbReference>
<reference evidence="7" key="1">
    <citation type="submission" date="2020-12" db="EMBL/GenBank/DDBJ databases">
        <title>Vagococcus allomyrinae sp. nov. and Enterococcus lavae sp. nov., isolated from the larvae of Allomyrina dichotoma.</title>
        <authorList>
            <person name="Lee S.D."/>
        </authorList>
    </citation>
    <scope>NUCLEOTIDE SEQUENCE</scope>
    <source>
        <strain evidence="7">BWB3-3</strain>
    </source>
</reference>
<dbReference type="InterPro" id="IPR022641">
    <property type="entry name" value="CheR_N"/>
</dbReference>
<dbReference type="SUPFAM" id="SSF47757">
    <property type="entry name" value="Chemotaxis receptor methyltransferase CheR, N-terminal domain"/>
    <property type="match status" value="1"/>
</dbReference>
<evidence type="ECO:0000256" key="5">
    <source>
        <dbReference type="ARBA" id="ARBA00022691"/>
    </source>
</evidence>
<accession>A0A940PBP3</accession>
<keyword evidence="3" id="KW-0489">Methyltransferase</keyword>
<comment type="caution">
    <text evidence="7">The sequence shown here is derived from an EMBL/GenBank/DDBJ whole genome shotgun (WGS) entry which is preliminary data.</text>
</comment>
<evidence type="ECO:0000259" key="6">
    <source>
        <dbReference type="PROSITE" id="PS50123"/>
    </source>
</evidence>
<dbReference type="Proteomes" id="UP000674938">
    <property type="component" value="Unassembled WGS sequence"/>
</dbReference>
<dbReference type="InterPro" id="IPR000780">
    <property type="entry name" value="CheR_MeTrfase"/>
</dbReference>
<dbReference type="InterPro" id="IPR050903">
    <property type="entry name" value="Bact_Chemotaxis_MeTrfase"/>
</dbReference>
<sequence length="257" mass="29813">MDVNFDEFYQWVKDNLGIELAAYKEKQLQRRILSVMRNSGAKTLLDYTTMISHQPQIKSEFLDYITINVTEFFRNPDLFREFENQLVEQLSPQFGRLKIWSAACSVGAEPYSLAILVDKRQIKLKERILATDIDHPILGKAKAGIYKESELKNVSAADRLAYFKVKEDVYHLAPQIKQNVLFKQHDLLQSPFDSEFHAIICRNVTIYFKNDARDNLYRKFHDALVPGGLFFTGATETINNPESIGFKKISTFIYQKQ</sequence>
<dbReference type="InterPro" id="IPR022642">
    <property type="entry name" value="CheR_C"/>
</dbReference>
<evidence type="ECO:0000256" key="2">
    <source>
        <dbReference type="ARBA" id="ARBA00012534"/>
    </source>
</evidence>
<dbReference type="AlphaFoldDB" id="A0A940PBP3"/>